<dbReference type="Proteomes" id="UP001596395">
    <property type="component" value="Unassembled WGS sequence"/>
</dbReference>
<comment type="caution">
    <text evidence="3">The sequence shown here is derived from an EMBL/GenBank/DDBJ whole genome shotgun (WGS) entry which is preliminary data.</text>
</comment>
<dbReference type="PANTHER" id="PTHR23076:SF97">
    <property type="entry name" value="ATP-DEPENDENT ZINC METALLOPROTEASE YME1L1"/>
    <property type="match status" value="1"/>
</dbReference>
<dbReference type="RefSeq" id="WP_336349867.1">
    <property type="nucleotide sequence ID" value="NZ_JAZAQL010000002.1"/>
</dbReference>
<feature type="domain" description="AAA+ ATPase" evidence="2">
    <location>
        <begin position="186"/>
        <end position="327"/>
    </location>
</feature>
<protein>
    <submittedName>
        <fullName evidence="3">ATP-binding protein</fullName>
    </submittedName>
</protein>
<dbReference type="PANTHER" id="PTHR23076">
    <property type="entry name" value="METALLOPROTEASE M41 FTSH"/>
    <property type="match status" value="1"/>
</dbReference>
<dbReference type="InterPro" id="IPR003959">
    <property type="entry name" value="ATPase_AAA_core"/>
</dbReference>
<keyword evidence="3" id="KW-0547">Nucleotide-binding</keyword>
<reference evidence="3 4" key="1">
    <citation type="journal article" date="2019" name="Int. J. Syst. Evol. Microbiol.">
        <title>The Global Catalogue of Microorganisms (GCM) 10K type strain sequencing project: providing services to taxonomists for standard genome sequencing and annotation.</title>
        <authorList>
            <consortium name="The Broad Institute Genomics Platform"/>
            <consortium name="The Broad Institute Genome Sequencing Center for Infectious Disease"/>
            <person name="Wu L."/>
            <person name="Ma J."/>
        </authorList>
    </citation>
    <scope>NUCLEOTIDE SEQUENCE [LARGE SCALE GENOMIC DNA]</scope>
    <source>
        <strain evidence="3 4">GX26</strain>
    </source>
</reference>
<accession>A0ABD5VBC8</accession>
<keyword evidence="3" id="KW-0067">ATP-binding</keyword>
<dbReference type="EMBL" id="JBHSXN010000002">
    <property type="protein sequence ID" value="MFC6952885.1"/>
    <property type="molecule type" value="Genomic_DNA"/>
</dbReference>
<dbReference type="InterPro" id="IPR027417">
    <property type="entry name" value="P-loop_NTPase"/>
</dbReference>
<dbReference type="InterPro" id="IPR003593">
    <property type="entry name" value="AAA+_ATPase"/>
</dbReference>
<organism evidence="3 4">
    <name type="scientific">Halorubellus litoreus</name>
    <dbReference type="NCBI Taxonomy" id="755308"/>
    <lineage>
        <taxon>Archaea</taxon>
        <taxon>Methanobacteriati</taxon>
        <taxon>Methanobacteriota</taxon>
        <taxon>Stenosarchaea group</taxon>
        <taxon>Halobacteria</taxon>
        <taxon>Halobacteriales</taxon>
        <taxon>Halorubellaceae</taxon>
        <taxon>Halorubellus</taxon>
    </lineage>
</organism>
<dbReference type="SUPFAM" id="SSF52540">
    <property type="entry name" value="P-loop containing nucleoside triphosphate hydrolases"/>
    <property type="match status" value="1"/>
</dbReference>
<dbReference type="Gene3D" id="3.40.50.300">
    <property type="entry name" value="P-loop containing nucleotide triphosphate hydrolases"/>
    <property type="match status" value="1"/>
</dbReference>
<evidence type="ECO:0000259" key="2">
    <source>
        <dbReference type="SMART" id="SM00382"/>
    </source>
</evidence>
<evidence type="ECO:0000313" key="3">
    <source>
        <dbReference type="EMBL" id="MFC6952885.1"/>
    </source>
</evidence>
<dbReference type="SMART" id="SM00382">
    <property type="entry name" value="AAA"/>
    <property type="match status" value="1"/>
</dbReference>
<proteinExistence type="predicted"/>
<dbReference type="AlphaFoldDB" id="A0ABD5VBC8"/>
<dbReference type="Gene3D" id="1.10.8.60">
    <property type="match status" value="1"/>
</dbReference>
<keyword evidence="4" id="KW-1185">Reference proteome</keyword>
<evidence type="ECO:0000256" key="1">
    <source>
        <dbReference type="SAM" id="MobiDB-lite"/>
    </source>
</evidence>
<dbReference type="GO" id="GO:0005524">
    <property type="term" value="F:ATP binding"/>
    <property type="evidence" value="ECO:0007669"/>
    <property type="project" value="UniProtKB-KW"/>
</dbReference>
<gene>
    <name evidence="3" type="ORF">ACFQGB_08415</name>
</gene>
<sequence>MSRFNMVVVTTGAVLVLSGLWIANTTLRDVGWLPEVGPSTVALTALIGPIIYYADRLSESGTSTTSNDDRAEIDPEDLKARTERWSEEAMINPAFPSGHGPEEASGDGNLAAGNESNEAAGDSDDTSRTSKDDTEVEDSEFEFNWLNETGVNFADIGGMEGQKQELLRDVITPLSNREKANALGVTAPNIVFHGPPGTGKTYLAKALATELDLPVALLSGADIQSKWINESASTVRALFAEAQEVASSEGGAVVFIDEVDSVLKQRTGGGNTHEEDTKVVNEFLGGLEETGEHNIVFIGATNRLNALDDAGMRSGRIDKKVHIGKPDTAAREAILRAQLDERRHDISDAEIKELAARTDEAVAADLKAIIDKAAKKTLVRGGTVVRSRDLR</sequence>
<feature type="region of interest" description="Disordered" evidence="1">
    <location>
        <begin position="83"/>
        <end position="140"/>
    </location>
</feature>
<name>A0ABD5VBC8_9EURY</name>
<evidence type="ECO:0000313" key="4">
    <source>
        <dbReference type="Proteomes" id="UP001596395"/>
    </source>
</evidence>
<dbReference type="Pfam" id="PF00004">
    <property type="entry name" value="AAA"/>
    <property type="match status" value="1"/>
</dbReference>